<name>A0A182V5N3_ANOME</name>
<dbReference type="Proteomes" id="UP000075903">
    <property type="component" value="Unassembled WGS sequence"/>
</dbReference>
<keyword evidence="2" id="KW-1185">Reference proteome</keyword>
<evidence type="ECO:0000313" key="2">
    <source>
        <dbReference type="Proteomes" id="UP000075903"/>
    </source>
</evidence>
<proteinExistence type="predicted"/>
<protein>
    <submittedName>
        <fullName evidence="1">Uncharacterized protein</fullName>
    </submittedName>
</protein>
<dbReference type="EnsemblMetazoa" id="AMEM009270-RA">
    <property type="protein sequence ID" value="AMEM009270-PA"/>
    <property type="gene ID" value="AMEM009270"/>
</dbReference>
<reference evidence="1" key="1">
    <citation type="submission" date="2020-05" db="UniProtKB">
        <authorList>
            <consortium name="EnsemblMetazoa"/>
        </authorList>
    </citation>
    <scope>IDENTIFICATION</scope>
    <source>
        <strain evidence="1">MAF</strain>
    </source>
</reference>
<organism evidence="1 2">
    <name type="scientific">Anopheles merus</name>
    <name type="common">Mosquito</name>
    <dbReference type="NCBI Taxonomy" id="30066"/>
    <lineage>
        <taxon>Eukaryota</taxon>
        <taxon>Metazoa</taxon>
        <taxon>Ecdysozoa</taxon>
        <taxon>Arthropoda</taxon>
        <taxon>Hexapoda</taxon>
        <taxon>Insecta</taxon>
        <taxon>Pterygota</taxon>
        <taxon>Neoptera</taxon>
        <taxon>Endopterygota</taxon>
        <taxon>Diptera</taxon>
        <taxon>Nematocera</taxon>
        <taxon>Culicoidea</taxon>
        <taxon>Culicidae</taxon>
        <taxon>Anophelinae</taxon>
        <taxon>Anopheles</taxon>
    </lineage>
</organism>
<sequence length="283" mass="29798">MTVSYALRRIGISSGWYSSMTDRPRMSCGSTPDVVWRVLNLRSRSHSDSFGSLYTLLTGVAEMMSSMLRPLMISAFSAGASRNVSTSRITYSEFFWSFWPLFDSPSGTTTLDVIWLANVARSFGCTKSINDRPSHMSLGKPRLVPLLDTVPALSPAPVAIEFTIEATPAAPAPTAPSSPDTLATEELPVVVSIGSGSPQPPGASVCCSTSLATFALATVPWAVFGAVPAVTPPGPAEPFGAGTVPLSVDVFSFFFLRSLSLVRLAAAWGSGAMLLACVDALPP</sequence>
<evidence type="ECO:0000313" key="1">
    <source>
        <dbReference type="EnsemblMetazoa" id="AMEM009270-PA"/>
    </source>
</evidence>
<dbReference type="VEuPathDB" id="VectorBase:AMEM009270"/>
<dbReference type="AlphaFoldDB" id="A0A182V5N3"/>
<accession>A0A182V5N3</accession>